<evidence type="ECO:0000313" key="2">
    <source>
        <dbReference type="EnsemblPlants" id="KEH26738"/>
    </source>
</evidence>
<dbReference type="EMBL" id="CM001222">
    <property type="protein sequence ID" value="KEH26738.1"/>
    <property type="molecule type" value="Genomic_DNA"/>
</dbReference>
<accession>A0A072UCE7</accession>
<name>A0A072UCE7_MEDTR</name>
<evidence type="ECO:0000313" key="3">
    <source>
        <dbReference type="Proteomes" id="UP000002051"/>
    </source>
</evidence>
<dbReference type="AlphaFoldDB" id="A0A072UCE7"/>
<dbReference type="Proteomes" id="UP000002051">
    <property type="component" value="Chromosome 6"/>
</dbReference>
<dbReference type="HOGENOM" id="CLU_2674858_0_0_1"/>
<dbReference type="EnsemblPlants" id="KEH26738">
    <property type="protein sequence ID" value="KEH26738"/>
    <property type="gene ID" value="MTR_6g071185"/>
</dbReference>
<keyword evidence="3" id="KW-1185">Reference proteome</keyword>
<organism evidence="1 3">
    <name type="scientific">Medicago truncatula</name>
    <name type="common">Barrel medic</name>
    <name type="synonym">Medicago tribuloides</name>
    <dbReference type="NCBI Taxonomy" id="3880"/>
    <lineage>
        <taxon>Eukaryota</taxon>
        <taxon>Viridiplantae</taxon>
        <taxon>Streptophyta</taxon>
        <taxon>Embryophyta</taxon>
        <taxon>Tracheophyta</taxon>
        <taxon>Spermatophyta</taxon>
        <taxon>Magnoliopsida</taxon>
        <taxon>eudicotyledons</taxon>
        <taxon>Gunneridae</taxon>
        <taxon>Pentapetalae</taxon>
        <taxon>rosids</taxon>
        <taxon>fabids</taxon>
        <taxon>Fabales</taxon>
        <taxon>Fabaceae</taxon>
        <taxon>Papilionoideae</taxon>
        <taxon>50 kb inversion clade</taxon>
        <taxon>NPAAA clade</taxon>
        <taxon>Hologalegina</taxon>
        <taxon>IRL clade</taxon>
        <taxon>Trifolieae</taxon>
        <taxon>Medicago</taxon>
    </lineage>
</organism>
<evidence type="ECO:0000313" key="1">
    <source>
        <dbReference type="EMBL" id="KEH26738.1"/>
    </source>
</evidence>
<reference evidence="2" key="3">
    <citation type="submission" date="2015-04" db="UniProtKB">
        <authorList>
            <consortium name="EnsemblPlants"/>
        </authorList>
    </citation>
    <scope>IDENTIFICATION</scope>
    <source>
        <strain evidence="2">cv. Jemalong A17</strain>
    </source>
</reference>
<reference evidence="1 3" key="1">
    <citation type="journal article" date="2011" name="Nature">
        <title>The Medicago genome provides insight into the evolution of rhizobial symbioses.</title>
        <authorList>
            <person name="Young N.D."/>
            <person name="Debelle F."/>
            <person name="Oldroyd G.E."/>
            <person name="Geurts R."/>
            <person name="Cannon S.B."/>
            <person name="Udvardi M.K."/>
            <person name="Benedito V.A."/>
            <person name="Mayer K.F."/>
            <person name="Gouzy J."/>
            <person name="Schoof H."/>
            <person name="Van de Peer Y."/>
            <person name="Proost S."/>
            <person name="Cook D.R."/>
            <person name="Meyers B.C."/>
            <person name="Spannagl M."/>
            <person name="Cheung F."/>
            <person name="De Mita S."/>
            <person name="Krishnakumar V."/>
            <person name="Gundlach H."/>
            <person name="Zhou S."/>
            <person name="Mudge J."/>
            <person name="Bharti A.K."/>
            <person name="Murray J.D."/>
            <person name="Naoumkina M.A."/>
            <person name="Rosen B."/>
            <person name="Silverstein K.A."/>
            <person name="Tang H."/>
            <person name="Rombauts S."/>
            <person name="Zhao P.X."/>
            <person name="Zhou P."/>
            <person name="Barbe V."/>
            <person name="Bardou P."/>
            <person name="Bechner M."/>
            <person name="Bellec A."/>
            <person name="Berger A."/>
            <person name="Berges H."/>
            <person name="Bidwell S."/>
            <person name="Bisseling T."/>
            <person name="Choisne N."/>
            <person name="Couloux A."/>
            <person name="Denny R."/>
            <person name="Deshpande S."/>
            <person name="Dai X."/>
            <person name="Doyle J.J."/>
            <person name="Dudez A.M."/>
            <person name="Farmer A.D."/>
            <person name="Fouteau S."/>
            <person name="Franken C."/>
            <person name="Gibelin C."/>
            <person name="Gish J."/>
            <person name="Goldstein S."/>
            <person name="Gonzalez A.J."/>
            <person name="Green P.J."/>
            <person name="Hallab A."/>
            <person name="Hartog M."/>
            <person name="Hua A."/>
            <person name="Humphray S.J."/>
            <person name="Jeong D.H."/>
            <person name="Jing Y."/>
            <person name="Jocker A."/>
            <person name="Kenton S.M."/>
            <person name="Kim D.J."/>
            <person name="Klee K."/>
            <person name="Lai H."/>
            <person name="Lang C."/>
            <person name="Lin S."/>
            <person name="Macmil S.L."/>
            <person name="Magdelenat G."/>
            <person name="Matthews L."/>
            <person name="McCorrison J."/>
            <person name="Monaghan E.L."/>
            <person name="Mun J.H."/>
            <person name="Najar F.Z."/>
            <person name="Nicholson C."/>
            <person name="Noirot C."/>
            <person name="O'Bleness M."/>
            <person name="Paule C.R."/>
            <person name="Poulain J."/>
            <person name="Prion F."/>
            <person name="Qin B."/>
            <person name="Qu C."/>
            <person name="Retzel E.F."/>
            <person name="Riddle C."/>
            <person name="Sallet E."/>
            <person name="Samain S."/>
            <person name="Samson N."/>
            <person name="Sanders I."/>
            <person name="Saurat O."/>
            <person name="Scarpelli C."/>
            <person name="Schiex T."/>
            <person name="Segurens B."/>
            <person name="Severin A.J."/>
            <person name="Sherrier D.J."/>
            <person name="Shi R."/>
            <person name="Sims S."/>
            <person name="Singer S.R."/>
            <person name="Sinharoy S."/>
            <person name="Sterck L."/>
            <person name="Viollet A."/>
            <person name="Wang B.B."/>
            <person name="Wang K."/>
            <person name="Wang M."/>
            <person name="Wang X."/>
            <person name="Warfsmann J."/>
            <person name="Weissenbach J."/>
            <person name="White D.D."/>
            <person name="White J.D."/>
            <person name="Wiley G.B."/>
            <person name="Wincker P."/>
            <person name="Xing Y."/>
            <person name="Yang L."/>
            <person name="Yao Z."/>
            <person name="Ying F."/>
            <person name="Zhai J."/>
            <person name="Zhou L."/>
            <person name="Zuber A."/>
            <person name="Denarie J."/>
            <person name="Dixon R.A."/>
            <person name="May G.D."/>
            <person name="Schwartz D.C."/>
            <person name="Rogers J."/>
            <person name="Quetier F."/>
            <person name="Town C.D."/>
            <person name="Roe B.A."/>
        </authorList>
    </citation>
    <scope>NUCLEOTIDE SEQUENCE [LARGE SCALE GENOMIC DNA]</scope>
    <source>
        <strain evidence="1">A17</strain>
        <strain evidence="2 3">cv. Jemalong A17</strain>
    </source>
</reference>
<reference evidence="1 3" key="2">
    <citation type="journal article" date="2014" name="BMC Genomics">
        <title>An improved genome release (version Mt4.0) for the model legume Medicago truncatula.</title>
        <authorList>
            <person name="Tang H."/>
            <person name="Krishnakumar V."/>
            <person name="Bidwell S."/>
            <person name="Rosen B."/>
            <person name="Chan A."/>
            <person name="Zhou S."/>
            <person name="Gentzbittel L."/>
            <person name="Childs K.L."/>
            <person name="Yandell M."/>
            <person name="Gundlach H."/>
            <person name="Mayer K.F."/>
            <person name="Schwartz D.C."/>
            <person name="Town C.D."/>
        </authorList>
    </citation>
    <scope>GENOME REANNOTATION</scope>
    <source>
        <strain evidence="1">A17</strain>
        <strain evidence="2 3">cv. Jemalong A17</strain>
    </source>
</reference>
<proteinExistence type="predicted"/>
<protein>
    <submittedName>
        <fullName evidence="1 2">Uncharacterized protein</fullName>
    </submittedName>
</protein>
<gene>
    <name evidence="1" type="ordered locus">MTR_6g071185</name>
</gene>
<sequence length="75" mass="8423">MAFDYATKLVNKQNPTSLRFDLVGVKLDTSKFTTLINIINEDYALEKEGDNFGMAALNDHCHMGHVRCAFHGFSV</sequence>